<dbReference type="KEGG" id="smo:SELMODRAFT_417567"/>
<dbReference type="EMBL" id="GL377600">
    <property type="protein sequence ID" value="EFJ20998.1"/>
    <property type="molecule type" value="Genomic_DNA"/>
</dbReference>
<dbReference type="Gramene" id="EFJ20998">
    <property type="protein sequence ID" value="EFJ20998"/>
    <property type="gene ID" value="SELMODRAFT_417567"/>
</dbReference>
<dbReference type="InParanoid" id="D8S2W0"/>
<reference evidence="1 2" key="1">
    <citation type="journal article" date="2011" name="Science">
        <title>The Selaginella genome identifies genetic changes associated with the evolution of vascular plants.</title>
        <authorList>
            <person name="Banks J.A."/>
            <person name="Nishiyama T."/>
            <person name="Hasebe M."/>
            <person name="Bowman J.L."/>
            <person name="Gribskov M."/>
            <person name="dePamphilis C."/>
            <person name="Albert V.A."/>
            <person name="Aono N."/>
            <person name="Aoyama T."/>
            <person name="Ambrose B.A."/>
            <person name="Ashton N.W."/>
            <person name="Axtell M.J."/>
            <person name="Barker E."/>
            <person name="Barker M.S."/>
            <person name="Bennetzen J.L."/>
            <person name="Bonawitz N.D."/>
            <person name="Chapple C."/>
            <person name="Cheng C."/>
            <person name="Correa L.G."/>
            <person name="Dacre M."/>
            <person name="DeBarry J."/>
            <person name="Dreyer I."/>
            <person name="Elias M."/>
            <person name="Engstrom E.M."/>
            <person name="Estelle M."/>
            <person name="Feng L."/>
            <person name="Finet C."/>
            <person name="Floyd S.K."/>
            <person name="Frommer W.B."/>
            <person name="Fujita T."/>
            <person name="Gramzow L."/>
            <person name="Gutensohn M."/>
            <person name="Harholt J."/>
            <person name="Hattori M."/>
            <person name="Heyl A."/>
            <person name="Hirai T."/>
            <person name="Hiwatashi Y."/>
            <person name="Ishikawa M."/>
            <person name="Iwata M."/>
            <person name="Karol K.G."/>
            <person name="Koehler B."/>
            <person name="Kolukisaoglu U."/>
            <person name="Kubo M."/>
            <person name="Kurata T."/>
            <person name="Lalonde S."/>
            <person name="Li K."/>
            <person name="Li Y."/>
            <person name="Litt A."/>
            <person name="Lyons E."/>
            <person name="Manning G."/>
            <person name="Maruyama T."/>
            <person name="Michael T.P."/>
            <person name="Mikami K."/>
            <person name="Miyazaki S."/>
            <person name="Morinaga S."/>
            <person name="Murata T."/>
            <person name="Mueller-Roeber B."/>
            <person name="Nelson D.R."/>
            <person name="Obara M."/>
            <person name="Oguri Y."/>
            <person name="Olmstead R.G."/>
            <person name="Onodera N."/>
            <person name="Petersen B.L."/>
            <person name="Pils B."/>
            <person name="Prigge M."/>
            <person name="Rensing S.A."/>
            <person name="Riano-Pachon D.M."/>
            <person name="Roberts A.W."/>
            <person name="Sato Y."/>
            <person name="Scheller H.V."/>
            <person name="Schulz B."/>
            <person name="Schulz C."/>
            <person name="Shakirov E.V."/>
            <person name="Shibagaki N."/>
            <person name="Shinohara N."/>
            <person name="Shippen D.E."/>
            <person name="Soerensen I."/>
            <person name="Sotooka R."/>
            <person name="Sugimoto N."/>
            <person name="Sugita M."/>
            <person name="Sumikawa N."/>
            <person name="Tanurdzic M."/>
            <person name="Theissen G."/>
            <person name="Ulvskov P."/>
            <person name="Wakazuki S."/>
            <person name="Weng J.K."/>
            <person name="Willats W.W."/>
            <person name="Wipf D."/>
            <person name="Wolf P.G."/>
            <person name="Yang L."/>
            <person name="Zimmer A.D."/>
            <person name="Zhu Q."/>
            <person name="Mitros T."/>
            <person name="Hellsten U."/>
            <person name="Loque D."/>
            <person name="Otillar R."/>
            <person name="Salamov A."/>
            <person name="Schmutz J."/>
            <person name="Shapiro H."/>
            <person name="Lindquist E."/>
            <person name="Lucas S."/>
            <person name="Rokhsar D."/>
            <person name="Grigoriev I.V."/>
        </authorList>
    </citation>
    <scope>NUCLEOTIDE SEQUENCE [LARGE SCALE GENOMIC DNA]</scope>
</reference>
<dbReference type="AlphaFoldDB" id="D8S2W0"/>
<protein>
    <submittedName>
        <fullName evidence="1">Uncharacterized protein</fullName>
    </submittedName>
</protein>
<name>D8S2W0_SELML</name>
<sequence>MVLMLQKINLVKVDLALSTLTFCTSRVFNFPRLRAVNRQALSVHIQEDVQFIKALCNTSQQLNLRSQLQIFVTGGEAMLQEIMVRPLLQVLPGRVPSEEKFKRITMDAFHNIISQCFQNERRSGGSWDWVSGNVEEHYYIRAYLD</sequence>
<evidence type="ECO:0000313" key="2">
    <source>
        <dbReference type="Proteomes" id="UP000001514"/>
    </source>
</evidence>
<accession>D8S2W0</accession>
<proteinExistence type="predicted"/>
<evidence type="ECO:0000313" key="1">
    <source>
        <dbReference type="EMBL" id="EFJ20998.1"/>
    </source>
</evidence>
<gene>
    <name evidence="1" type="ORF">SELMODRAFT_417567</name>
</gene>
<keyword evidence="2" id="KW-1185">Reference proteome</keyword>
<organism evidence="2">
    <name type="scientific">Selaginella moellendorffii</name>
    <name type="common">Spikemoss</name>
    <dbReference type="NCBI Taxonomy" id="88036"/>
    <lineage>
        <taxon>Eukaryota</taxon>
        <taxon>Viridiplantae</taxon>
        <taxon>Streptophyta</taxon>
        <taxon>Embryophyta</taxon>
        <taxon>Tracheophyta</taxon>
        <taxon>Lycopodiopsida</taxon>
        <taxon>Selaginellales</taxon>
        <taxon>Selaginellaceae</taxon>
        <taxon>Selaginella</taxon>
    </lineage>
</organism>
<dbReference type="Proteomes" id="UP000001514">
    <property type="component" value="Unassembled WGS sequence"/>
</dbReference>
<dbReference type="HOGENOM" id="CLU_1790236_0_0_1"/>